<protein>
    <submittedName>
        <fullName evidence="1">Uncharacterized protein</fullName>
    </submittedName>
</protein>
<accession>K0Q019</accession>
<keyword evidence="2" id="KW-1185">Reference proteome</keyword>
<proteinExistence type="predicted"/>
<dbReference type="Proteomes" id="UP000009319">
    <property type="component" value="Unassembled WGS sequence"/>
</dbReference>
<dbReference type="AlphaFoldDB" id="K0Q019"/>
<evidence type="ECO:0000313" key="2">
    <source>
        <dbReference type="Proteomes" id="UP000009319"/>
    </source>
</evidence>
<name>K0Q019_9HYPH</name>
<gene>
    <name evidence="1" type="ORF">BN77_4203</name>
</gene>
<dbReference type="EMBL" id="CANI01000028">
    <property type="protein sequence ID" value="CCM77152.1"/>
    <property type="molecule type" value="Genomic_DNA"/>
</dbReference>
<reference evidence="1 2" key="1">
    <citation type="journal article" date="2013" name="Genome Announc.">
        <title>Draft Genome Sequence of Rhizobium mesoamericanum STM3625, a Nitrogen-Fixing Symbiont of Mimosa pudica Isolated in French Guiana (South America).</title>
        <authorList>
            <person name="Moulin L."/>
            <person name="Mornico D."/>
            <person name="Melkonian R."/>
            <person name="Klonowska A."/>
        </authorList>
    </citation>
    <scope>NUCLEOTIDE SEQUENCE [LARGE SCALE GENOMIC DNA]</scope>
    <source>
        <strain evidence="1 2">STM3625</strain>
    </source>
</reference>
<sequence>MFGDVTSEKFVQLALFCRIGTASPALLGYPLAPRPGISDLPVLRTMHGLFLPEGKRTTRAIVHATAQKVFAGRV</sequence>
<evidence type="ECO:0000313" key="1">
    <source>
        <dbReference type="EMBL" id="CCM77152.1"/>
    </source>
</evidence>
<organism evidence="1 2">
    <name type="scientific">Rhizobium mesoamericanum STM3625</name>
    <dbReference type="NCBI Taxonomy" id="1211777"/>
    <lineage>
        <taxon>Bacteria</taxon>
        <taxon>Pseudomonadati</taxon>
        <taxon>Pseudomonadota</taxon>
        <taxon>Alphaproteobacteria</taxon>
        <taxon>Hyphomicrobiales</taxon>
        <taxon>Rhizobiaceae</taxon>
        <taxon>Rhizobium/Agrobacterium group</taxon>
        <taxon>Rhizobium</taxon>
    </lineage>
</organism>
<dbReference type="HOGENOM" id="CLU_2685301_0_0_5"/>
<dbReference type="STRING" id="1211777.BN77_4203"/>
<comment type="caution">
    <text evidence="1">The sequence shown here is derived from an EMBL/GenBank/DDBJ whole genome shotgun (WGS) entry which is preliminary data.</text>
</comment>